<reference evidence="1" key="1">
    <citation type="journal article" date="2023" name="G3 (Bethesda)">
        <title>Whole genome assemblies of Zophobas morio and Tenebrio molitor.</title>
        <authorList>
            <person name="Kaur S."/>
            <person name="Stinson S.A."/>
            <person name="diCenzo G.C."/>
        </authorList>
    </citation>
    <scope>NUCLEOTIDE SEQUENCE</scope>
    <source>
        <strain evidence="1">QUZm001</strain>
    </source>
</reference>
<dbReference type="AlphaFoldDB" id="A0AA38MAX4"/>
<organism evidence="1 2">
    <name type="scientific">Zophobas morio</name>
    <dbReference type="NCBI Taxonomy" id="2755281"/>
    <lineage>
        <taxon>Eukaryota</taxon>
        <taxon>Metazoa</taxon>
        <taxon>Ecdysozoa</taxon>
        <taxon>Arthropoda</taxon>
        <taxon>Hexapoda</taxon>
        <taxon>Insecta</taxon>
        <taxon>Pterygota</taxon>
        <taxon>Neoptera</taxon>
        <taxon>Endopterygota</taxon>
        <taxon>Coleoptera</taxon>
        <taxon>Polyphaga</taxon>
        <taxon>Cucujiformia</taxon>
        <taxon>Tenebrionidae</taxon>
        <taxon>Zophobas</taxon>
    </lineage>
</organism>
<accession>A0AA38MAX4</accession>
<dbReference type="Proteomes" id="UP001168821">
    <property type="component" value="Unassembled WGS sequence"/>
</dbReference>
<keyword evidence="2" id="KW-1185">Reference proteome</keyword>
<evidence type="ECO:0000313" key="1">
    <source>
        <dbReference type="EMBL" id="KAJ3650270.1"/>
    </source>
</evidence>
<proteinExistence type="predicted"/>
<comment type="caution">
    <text evidence="1">The sequence shown here is derived from an EMBL/GenBank/DDBJ whole genome shotgun (WGS) entry which is preliminary data.</text>
</comment>
<evidence type="ECO:0000313" key="2">
    <source>
        <dbReference type="Proteomes" id="UP001168821"/>
    </source>
</evidence>
<dbReference type="EMBL" id="JALNTZ010000006">
    <property type="protein sequence ID" value="KAJ3650270.1"/>
    <property type="molecule type" value="Genomic_DNA"/>
</dbReference>
<name>A0AA38MAX4_9CUCU</name>
<sequence>MLYHHKLNPEEQKFFVLDISMEKTELTHISNTIAKINFKFNPEEQKNFVTKTHTEMEISTESLPLYQMTKWKSVRKNTMTSNKKIHLK</sequence>
<protein>
    <submittedName>
        <fullName evidence="1">Uncharacterized protein</fullName>
    </submittedName>
</protein>
<gene>
    <name evidence="1" type="ORF">Zmor_021968</name>
</gene>